<comment type="caution">
    <text evidence="1">The sequence shown here is derived from an EMBL/GenBank/DDBJ whole genome shotgun (WGS) entry which is preliminary data.</text>
</comment>
<dbReference type="EMBL" id="MHOT01000014">
    <property type="protein sequence ID" value="OGZ69183.1"/>
    <property type="molecule type" value="Genomic_DNA"/>
</dbReference>
<evidence type="ECO:0008006" key="3">
    <source>
        <dbReference type="Google" id="ProtNLM"/>
    </source>
</evidence>
<protein>
    <recommendedName>
        <fullName evidence="3">Nudix hydrolase domain-containing protein</fullName>
    </recommendedName>
</protein>
<evidence type="ECO:0000313" key="1">
    <source>
        <dbReference type="EMBL" id="OGZ69183.1"/>
    </source>
</evidence>
<dbReference type="SUPFAM" id="SSF55811">
    <property type="entry name" value="Nudix"/>
    <property type="match status" value="1"/>
</dbReference>
<dbReference type="Proteomes" id="UP000178820">
    <property type="component" value="Unassembled WGS sequence"/>
</dbReference>
<sequence length="200" mass="23056">MSKDDEKVLVVPADIIFKDGRWQGLKKDKPEHYLDVIRNNYQFRRRGDVETDPSWQQIIPYMLFSCKDKFFIYKYLGGAGEKRLVDSYQLGVGGHINQVDSGNGDILEAGAMREWNEEVEYRGNFLEKKLVGILNDDSRPVESVHLGLVYHFIGDSPEISIKEKDKMQGEMVNLKDIPGHIKNTEGAWIQVVYNEYLLTL</sequence>
<reference evidence="1 2" key="1">
    <citation type="journal article" date="2016" name="Nat. Commun.">
        <title>Thousands of microbial genomes shed light on interconnected biogeochemical processes in an aquifer system.</title>
        <authorList>
            <person name="Anantharaman K."/>
            <person name="Brown C.T."/>
            <person name="Hug L.A."/>
            <person name="Sharon I."/>
            <person name="Castelle C.J."/>
            <person name="Probst A.J."/>
            <person name="Thomas B.C."/>
            <person name="Singh A."/>
            <person name="Wilkins M.J."/>
            <person name="Karaoz U."/>
            <person name="Brodie E.L."/>
            <person name="Williams K.H."/>
            <person name="Hubbard S.S."/>
            <person name="Banfield J.F."/>
        </authorList>
    </citation>
    <scope>NUCLEOTIDE SEQUENCE [LARGE SCALE GENOMIC DNA]</scope>
</reference>
<gene>
    <name evidence="1" type="ORF">A3D44_02385</name>
</gene>
<evidence type="ECO:0000313" key="2">
    <source>
        <dbReference type="Proteomes" id="UP000178820"/>
    </source>
</evidence>
<dbReference type="AlphaFoldDB" id="A0A1G2I343"/>
<dbReference type="STRING" id="1802207.A3D44_02385"/>
<name>A0A1G2I343_9BACT</name>
<accession>A0A1G2I343</accession>
<organism evidence="1 2">
    <name type="scientific">Candidatus Staskawiczbacteria bacterium RIFCSPHIGHO2_02_FULL_42_22</name>
    <dbReference type="NCBI Taxonomy" id="1802207"/>
    <lineage>
        <taxon>Bacteria</taxon>
        <taxon>Candidatus Staskawicziibacteriota</taxon>
    </lineage>
</organism>
<dbReference type="InterPro" id="IPR015797">
    <property type="entry name" value="NUDIX_hydrolase-like_dom_sf"/>
</dbReference>
<proteinExistence type="predicted"/>
<dbReference type="Gene3D" id="3.90.79.10">
    <property type="entry name" value="Nucleoside Triphosphate Pyrophosphohydrolase"/>
    <property type="match status" value="1"/>
</dbReference>